<reference evidence="20" key="1">
    <citation type="submission" date="2019-04" db="EMBL/GenBank/DDBJ databases">
        <title>Genome assembly of Zosterops borbonicus 15179.</title>
        <authorList>
            <person name="Leroy T."/>
            <person name="Anselmetti Y."/>
            <person name="Tilak M.-K."/>
            <person name="Nabholz B."/>
        </authorList>
    </citation>
    <scope>NUCLEOTIDE SEQUENCE</scope>
    <source>
        <strain evidence="20">HGM_15179</strain>
        <tissue evidence="20">Muscle</tissue>
    </source>
</reference>
<feature type="domain" description="Biopterin-dependent aromatic amino acid hydroxylase family profile" evidence="18">
    <location>
        <begin position="100"/>
        <end position="446"/>
    </location>
</feature>
<dbReference type="InterPro" id="IPR001273">
    <property type="entry name" value="ArAA_hydroxylase"/>
</dbReference>
<protein>
    <recommendedName>
        <fullName evidence="7">Phenylalanine-4-hydroxylase</fullName>
        <ecNumber evidence="6">1.14.16.1</ecNumber>
    </recommendedName>
    <alternativeName>
        <fullName evidence="15">Phe-4-monooxygenase</fullName>
    </alternativeName>
</protein>
<evidence type="ECO:0000256" key="13">
    <source>
        <dbReference type="ARBA" id="ARBA00023033"/>
    </source>
</evidence>
<evidence type="ECO:0000256" key="11">
    <source>
        <dbReference type="ARBA" id="ARBA00023002"/>
    </source>
</evidence>
<dbReference type="NCBIfam" id="TIGR01268">
    <property type="entry name" value="Phe4hydrox_tetr"/>
    <property type="match status" value="1"/>
</dbReference>
<sequence length="1085" mass="123062">MDSQHCRMNGDSFQESSYIEDSPNKNGVISLIFSLKEEVGALAKVLRTFEEKGINLTHIESRPSRLNKDEYEFFINLEGKNVPALDKIIKSLRSDIGATVHELSRTKKKDTVPWFPRSIQELDRFANQILSYGAELDADHPGFKDPVYRARRKEFADIAYNYRHGQPIPRVTYTEEEKKTWGTVFRELKTLYPTHACYEHNHVFPLLEKYCGYREDNIPQLEDISNFLQSCTGFRLRPVAGLLSSRDFLAGLAFRVFHSTQYIRHASKPMYTPEPDICHELLGHVPLFADPSFAQFSQEIGLASLGAPDDFIEKLATVYWFTVEFGLCKEGDALKAYGAGLLSSFGELQYCLSSKPEIQPLVLEKTSLQKYPVTEFQPVYYVAESFKDAKDKLRKFAETIPRPFSVRYNPYTQRIEVLDNAKQLKNLADTINSKELQICYLEFLKLGPEIGTTRNLPLFYPTMITFLGVLTSSLVSGDQRRFRSPYPRLNSLQTPSNRAGGLHFEVTQGRRAILGSCAQPTRVTALDVSGMANINVPTPSTQHPDCAPASGSFELTTHRHTASPVPPILLAIAPTPSGGFHSTSGYRNPLPYLPIKTDLVGMSGPKEEANKEKEMCGIESLNSQGSLDSNREDDRASLILTLTLCNVRKIELCKAAKVFEIFETQIYHFETRRAKTPKNSVDDLDIFVECEVHSADVGILITSLKRVAKDVKTSREDKVPWFPRKIQDLDKCHHLITKYDSGLDHGHPGYSDLEYNKWRAFFADLAFNYRAGDPLPHIEYTRQEKATWREVYRKLRNLYPTHACTQYLDAFLQLENHCGYREDNIPQLQDVSRFLKERTRFQLRPAAGLLSARDFLASLAFRIFQCTQYIRHFSSPMHSPELDCCHELLGHVPMLADKEFAQFSQDIGLASLGSSEEEIEKLATLYWFAVEFGLCKQNGLIKAYGAGLLSSYGELKYALSNKPEYKPFDPEVTAVHPYQDQAFQPVYFIAENLEDAKVKLQNYAMKIKKPFALHYDPFTSSIEVLNTPQSQEGTPPGHISQNQSYYCLFQAFMLFVSPSFLYIAQIEGSSGKEDDAADQKGSLSS</sequence>
<dbReference type="FunFam" id="1.10.800.10:FF:000003">
    <property type="entry name" value="Phenylalanine-4-hydroxylase"/>
    <property type="match status" value="1"/>
</dbReference>
<dbReference type="InterPro" id="IPR002912">
    <property type="entry name" value="ACT_dom"/>
</dbReference>
<evidence type="ECO:0000256" key="6">
    <source>
        <dbReference type="ARBA" id="ARBA00011995"/>
    </source>
</evidence>
<keyword evidence="13" id="KW-0503">Monooxygenase</keyword>
<evidence type="ECO:0000256" key="2">
    <source>
        <dbReference type="ARBA" id="ARBA00001954"/>
    </source>
</evidence>
<dbReference type="Pfam" id="PF00351">
    <property type="entry name" value="Biopterin_H"/>
    <property type="match status" value="2"/>
</dbReference>
<dbReference type="InterPro" id="IPR041912">
    <property type="entry name" value="Euk_PheOH_cat"/>
</dbReference>
<dbReference type="Proteomes" id="UP000796761">
    <property type="component" value="Unassembled WGS sequence"/>
</dbReference>
<evidence type="ECO:0000256" key="17">
    <source>
        <dbReference type="PIRSR" id="PIRSR601273-2"/>
    </source>
</evidence>
<dbReference type="Pfam" id="PF01842">
    <property type="entry name" value="ACT"/>
    <property type="match status" value="1"/>
</dbReference>
<dbReference type="Gene3D" id="3.30.70.260">
    <property type="match status" value="1"/>
</dbReference>
<evidence type="ECO:0000256" key="8">
    <source>
        <dbReference type="ARBA" id="ARBA00022533"/>
    </source>
</evidence>
<comment type="cofactor">
    <cofactor evidence="2 17">
        <name>Fe(2+)</name>
        <dbReference type="ChEBI" id="CHEBI:29033"/>
    </cofactor>
</comment>
<dbReference type="PROSITE" id="PS51410">
    <property type="entry name" value="BH4_AAA_HYDROXYL_2"/>
    <property type="match status" value="2"/>
</dbReference>
<feature type="binding site" evidence="17">
    <location>
        <position position="284"/>
    </location>
    <ligand>
        <name>Fe cation</name>
        <dbReference type="ChEBI" id="CHEBI:24875"/>
    </ligand>
</feature>
<organism evidence="20 21">
    <name type="scientific">Zosterops borbonicus</name>
    <dbReference type="NCBI Taxonomy" id="364589"/>
    <lineage>
        <taxon>Eukaryota</taxon>
        <taxon>Metazoa</taxon>
        <taxon>Chordata</taxon>
        <taxon>Craniata</taxon>
        <taxon>Vertebrata</taxon>
        <taxon>Euteleostomi</taxon>
        <taxon>Archelosauria</taxon>
        <taxon>Archosauria</taxon>
        <taxon>Dinosauria</taxon>
        <taxon>Saurischia</taxon>
        <taxon>Theropoda</taxon>
        <taxon>Coelurosauria</taxon>
        <taxon>Aves</taxon>
        <taxon>Neognathae</taxon>
        <taxon>Neoaves</taxon>
        <taxon>Telluraves</taxon>
        <taxon>Australaves</taxon>
        <taxon>Passeriformes</taxon>
        <taxon>Sylvioidea</taxon>
        <taxon>Zosteropidae</taxon>
        <taxon>Zosterops</taxon>
    </lineage>
</organism>
<comment type="pathway">
    <text evidence="3">Amino-acid degradation; L-phenylalanine degradation; acetoacetate and fumarate from L-phenylalanine: step 1/6.</text>
</comment>
<dbReference type="PRINTS" id="PR00372">
    <property type="entry name" value="FYWHYDRXLASE"/>
</dbReference>
<name>A0A8K1G7J6_9PASS</name>
<comment type="catalytic activity">
    <reaction evidence="1">
        <text>(6R)-L-erythro-5,6,7,8-tetrahydrobiopterin + L-phenylalanine + O2 = (4aS,6R)-4a-hydroxy-L-erythro-5,6,7,8-tetrahydrobiopterin + L-tyrosine</text>
        <dbReference type="Rhea" id="RHEA:20273"/>
        <dbReference type="ChEBI" id="CHEBI:15379"/>
        <dbReference type="ChEBI" id="CHEBI:15642"/>
        <dbReference type="ChEBI" id="CHEBI:58095"/>
        <dbReference type="ChEBI" id="CHEBI:58315"/>
        <dbReference type="ChEBI" id="CHEBI:59560"/>
        <dbReference type="EC" id="1.14.16.1"/>
    </reaction>
</comment>
<dbReference type="InterPro" id="IPR045865">
    <property type="entry name" value="ACT-like_dom_sf"/>
</dbReference>
<evidence type="ECO:0000256" key="3">
    <source>
        <dbReference type="ARBA" id="ARBA00005088"/>
    </source>
</evidence>
<comment type="similarity">
    <text evidence="4">Belongs to the biopterin-dependent aromatic amino acid hydroxylase family.</text>
</comment>
<dbReference type="AlphaFoldDB" id="A0A8K1G7J6"/>
<dbReference type="OrthoDB" id="983542at2759"/>
<dbReference type="InterPro" id="IPR036951">
    <property type="entry name" value="ArAA_hydroxylase_sf"/>
</dbReference>
<keyword evidence="9" id="KW-0597">Phosphoprotein</keyword>
<dbReference type="EC" id="1.14.16.1" evidence="6"/>
<dbReference type="SUPFAM" id="SSF55021">
    <property type="entry name" value="ACT-like"/>
    <property type="match status" value="2"/>
</dbReference>
<feature type="domain" description="ACT" evidence="19">
    <location>
        <begin position="30"/>
        <end position="108"/>
    </location>
</feature>
<dbReference type="InterPro" id="IPR005961">
    <property type="entry name" value="Phe-4-hydroxylase_tetra"/>
</dbReference>
<keyword evidence="11" id="KW-0560">Oxidoreductase</keyword>
<evidence type="ECO:0000313" key="20">
    <source>
        <dbReference type="EMBL" id="TRZ12880.1"/>
    </source>
</evidence>
<evidence type="ECO:0000256" key="16">
    <source>
        <dbReference type="ARBA" id="ARBA00058511"/>
    </source>
</evidence>
<keyword evidence="14" id="KW-0585">Phenylalanine catabolism</keyword>
<evidence type="ECO:0000256" key="5">
    <source>
        <dbReference type="ARBA" id="ARBA00011839"/>
    </source>
</evidence>
<dbReference type="InterPro" id="IPR049321">
    <property type="entry name" value="TH_ACT"/>
</dbReference>
<dbReference type="PANTHER" id="PTHR11473:SF24">
    <property type="entry name" value="PHENYLALANINE-4-HYDROXYLASE"/>
    <property type="match status" value="1"/>
</dbReference>
<evidence type="ECO:0000256" key="10">
    <source>
        <dbReference type="ARBA" id="ARBA00022723"/>
    </source>
</evidence>
<dbReference type="GO" id="GO:0006559">
    <property type="term" value="P:L-phenylalanine catabolic process"/>
    <property type="evidence" value="ECO:0007669"/>
    <property type="project" value="UniProtKB-UniPathway"/>
</dbReference>
<evidence type="ECO:0000256" key="7">
    <source>
        <dbReference type="ARBA" id="ARBA00020276"/>
    </source>
</evidence>
<feature type="domain" description="Biopterin-dependent aromatic amino acid hydroxylase family profile" evidence="18">
    <location>
        <begin position="707"/>
        <end position="1053"/>
    </location>
</feature>
<evidence type="ECO:0000313" key="21">
    <source>
        <dbReference type="Proteomes" id="UP000796761"/>
    </source>
</evidence>
<dbReference type="GO" id="GO:0005506">
    <property type="term" value="F:iron ion binding"/>
    <property type="evidence" value="ECO:0007669"/>
    <property type="project" value="InterPro"/>
</dbReference>
<proteinExistence type="inferred from homology"/>
<dbReference type="PROSITE" id="PS00367">
    <property type="entry name" value="BH4_AAA_HYDROXYL_1"/>
    <property type="match status" value="1"/>
</dbReference>
<gene>
    <name evidence="20" type="ORF">HGM15179_014225</name>
</gene>
<dbReference type="SUPFAM" id="SSF56534">
    <property type="entry name" value="Aromatic aminoacid monoxygenases, catalytic and oligomerization domains"/>
    <property type="match status" value="2"/>
</dbReference>
<dbReference type="CDD" id="cd03347">
    <property type="entry name" value="eu_PheOH"/>
    <property type="match status" value="1"/>
</dbReference>
<comment type="caution">
    <text evidence="20">The sequence shown here is derived from an EMBL/GenBank/DDBJ whole genome shotgun (WGS) entry which is preliminary data.</text>
</comment>
<dbReference type="CDD" id="cd04931">
    <property type="entry name" value="ACT_PAH"/>
    <property type="match status" value="1"/>
</dbReference>
<evidence type="ECO:0000256" key="14">
    <source>
        <dbReference type="ARBA" id="ARBA00023232"/>
    </source>
</evidence>
<dbReference type="UniPathway" id="UPA00139">
    <property type="reaction ID" value="UER00337"/>
</dbReference>
<evidence type="ECO:0000256" key="4">
    <source>
        <dbReference type="ARBA" id="ARBA00009712"/>
    </source>
</evidence>
<comment type="function">
    <text evidence="16">Catalyzes the hydroxylation of L-phenylalanine to L-tyrosine.</text>
</comment>
<dbReference type="InterPro" id="IPR036329">
    <property type="entry name" value="Aro-AA_hydroxylase_C_sf"/>
</dbReference>
<feature type="binding site" evidence="17">
    <location>
        <position position="279"/>
    </location>
    <ligand>
        <name>Fe cation</name>
        <dbReference type="ChEBI" id="CHEBI:24875"/>
    </ligand>
</feature>
<dbReference type="FunFam" id="1.10.800.10:FF:000002">
    <property type="entry name" value="Tyrosine 3-monooxygenase"/>
    <property type="match status" value="1"/>
</dbReference>
<evidence type="ECO:0000256" key="15">
    <source>
        <dbReference type="ARBA" id="ARBA00029922"/>
    </source>
</evidence>
<dbReference type="GO" id="GO:0004505">
    <property type="term" value="F:phenylalanine 4-monooxygenase activity"/>
    <property type="evidence" value="ECO:0007669"/>
    <property type="project" value="UniProtKB-EC"/>
</dbReference>
<dbReference type="InterPro" id="IPR019774">
    <property type="entry name" value="Aromatic-AA_hydroxylase_C"/>
</dbReference>
<dbReference type="Gene3D" id="1.10.800.10">
    <property type="entry name" value="Aromatic amino acid hydroxylase"/>
    <property type="match status" value="2"/>
</dbReference>
<accession>A0A8K1G7J6</accession>
<evidence type="ECO:0000256" key="9">
    <source>
        <dbReference type="ARBA" id="ARBA00022553"/>
    </source>
</evidence>
<dbReference type="PANTHER" id="PTHR11473">
    <property type="entry name" value="AROMATIC AMINO ACID HYDROXYLASE"/>
    <property type="match status" value="1"/>
</dbReference>
<dbReference type="PROSITE" id="PS51671">
    <property type="entry name" value="ACT"/>
    <property type="match status" value="1"/>
</dbReference>
<keyword evidence="12 17" id="KW-0408">Iron</keyword>
<evidence type="ECO:0000259" key="18">
    <source>
        <dbReference type="PROSITE" id="PS51410"/>
    </source>
</evidence>
<dbReference type="EMBL" id="SWJQ01000559">
    <property type="protein sequence ID" value="TRZ12880.1"/>
    <property type="molecule type" value="Genomic_DNA"/>
</dbReference>
<keyword evidence="8" id="KW-0021">Allosteric enzyme</keyword>
<dbReference type="InterPro" id="IPR018301">
    <property type="entry name" value="ArAA_hydroxylase_Fe/CU_BS"/>
</dbReference>
<evidence type="ECO:0000256" key="12">
    <source>
        <dbReference type="ARBA" id="ARBA00023004"/>
    </source>
</evidence>
<comment type="subunit">
    <text evidence="5">Homodimer and homotetramer.</text>
</comment>
<keyword evidence="21" id="KW-1185">Reference proteome</keyword>
<evidence type="ECO:0000259" key="19">
    <source>
        <dbReference type="PROSITE" id="PS51671"/>
    </source>
</evidence>
<evidence type="ECO:0000256" key="1">
    <source>
        <dbReference type="ARBA" id="ARBA00001060"/>
    </source>
</evidence>
<keyword evidence="10 17" id="KW-0479">Metal-binding</keyword>
<dbReference type="Pfam" id="PF21417">
    <property type="entry name" value="TH_ACT"/>
    <property type="match status" value="1"/>
</dbReference>
<feature type="binding site" evidence="17">
    <location>
        <position position="324"/>
    </location>
    <ligand>
        <name>Fe cation</name>
        <dbReference type="ChEBI" id="CHEBI:24875"/>
    </ligand>
</feature>